<proteinExistence type="predicted"/>
<dbReference type="RefSeq" id="XP_009757263.1">
    <property type="nucleotide sequence ID" value="XM_009758961.1"/>
</dbReference>
<sequence length="233" mass="26781">MDNGDKSWMNLLRWTDEYIRGVNDFLDKAFERAAQGNEILCPCKKCMNRYWHYRNVVEDHLVFHGFVDGYAKWVFNGEGFSSRNTPHPSNGDECSTICGDIDGLLHDTFRNIEGQVGDEKGVGERLSEDAKKFFKLLEEGKQELYPGCKNFSKLSFTIRLYLLKSFHGLSNVAFSDLLELIKEAFPFAQKMSKTNTENRNRLKCPHTAGRTPFSLIREEKKKEISDTLDTLSS</sequence>
<reference evidence="2" key="1">
    <citation type="journal article" date="2013" name="Genome Biol.">
        <title>Reference genomes and transcriptomes of Nicotiana sylvestris and Nicotiana tomentosiformis.</title>
        <authorList>
            <person name="Sierro N."/>
            <person name="Battey J.N."/>
            <person name="Ouadi S."/>
            <person name="Bovet L."/>
            <person name="Goepfert S."/>
            <person name="Bakaher N."/>
            <person name="Peitsch M.C."/>
            <person name="Ivanov N.V."/>
        </authorList>
    </citation>
    <scope>NUCLEOTIDE SEQUENCE [LARGE SCALE GENOMIC DNA]</scope>
</reference>
<protein>
    <submittedName>
        <fullName evidence="3">Uncharacterized protein LOC104210136 isoform X2</fullName>
    </submittedName>
</protein>
<evidence type="ECO:0000259" key="1">
    <source>
        <dbReference type="Pfam" id="PF13963"/>
    </source>
</evidence>
<organism evidence="2 3">
    <name type="scientific">Nicotiana sylvestris</name>
    <name type="common">Wood tobacco</name>
    <name type="synonym">South American tobacco</name>
    <dbReference type="NCBI Taxonomy" id="4096"/>
    <lineage>
        <taxon>Eukaryota</taxon>
        <taxon>Viridiplantae</taxon>
        <taxon>Streptophyta</taxon>
        <taxon>Embryophyta</taxon>
        <taxon>Tracheophyta</taxon>
        <taxon>Spermatophyta</taxon>
        <taxon>Magnoliopsida</taxon>
        <taxon>eudicotyledons</taxon>
        <taxon>Gunneridae</taxon>
        <taxon>Pentapetalae</taxon>
        <taxon>asterids</taxon>
        <taxon>lamiids</taxon>
        <taxon>Solanales</taxon>
        <taxon>Solanaceae</taxon>
        <taxon>Nicotianoideae</taxon>
        <taxon>Nicotianeae</taxon>
        <taxon>Nicotiana</taxon>
    </lineage>
</organism>
<keyword evidence="2" id="KW-1185">Reference proteome</keyword>
<evidence type="ECO:0000313" key="3">
    <source>
        <dbReference type="RefSeq" id="XP_009757263.1"/>
    </source>
</evidence>
<feature type="domain" description="Transposase-associated" evidence="1">
    <location>
        <begin position="6"/>
        <end position="78"/>
    </location>
</feature>
<dbReference type="Proteomes" id="UP000189701">
    <property type="component" value="Unplaced"/>
</dbReference>
<dbReference type="Pfam" id="PF13963">
    <property type="entry name" value="Transpos_assoc"/>
    <property type="match status" value="1"/>
</dbReference>
<gene>
    <name evidence="3" type="primary">LOC104210136</name>
</gene>
<dbReference type="InterPro" id="IPR029480">
    <property type="entry name" value="Transpos_assoc"/>
</dbReference>
<reference evidence="3" key="2">
    <citation type="submission" date="2025-08" db="UniProtKB">
        <authorList>
            <consortium name="RefSeq"/>
        </authorList>
    </citation>
    <scope>IDENTIFICATION</scope>
    <source>
        <tissue evidence="3">Leaf</tissue>
    </source>
</reference>
<accession>A0A1U7USS0</accession>
<name>A0A1U7USS0_NICSY</name>
<evidence type="ECO:0000313" key="2">
    <source>
        <dbReference type="Proteomes" id="UP000189701"/>
    </source>
</evidence>
<dbReference type="AlphaFoldDB" id="A0A1U7USS0"/>